<keyword evidence="3" id="KW-1185">Reference proteome</keyword>
<comment type="caution">
    <text evidence="2">The sequence shown here is derived from an EMBL/GenBank/DDBJ whole genome shotgun (WGS) entry which is preliminary data.</text>
</comment>
<dbReference type="Proteomes" id="UP001291623">
    <property type="component" value="Unassembled WGS sequence"/>
</dbReference>
<accession>A0AAE1V8B5</accession>
<dbReference type="InterPro" id="IPR050796">
    <property type="entry name" value="SCF_F-box_component"/>
</dbReference>
<protein>
    <recommendedName>
        <fullName evidence="1">F-box associated beta-propeller type 3 domain-containing protein</fullName>
    </recommendedName>
</protein>
<evidence type="ECO:0000313" key="2">
    <source>
        <dbReference type="EMBL" id="KAK4359287.1"/>
    </source>
</evidence>
<dbReference type="PANTHER" id="PTHR31672:SF11">
    <property type="entry name" value="F-BOX PROTEIN CPR1-LIKE ISOFORM X2"/>
    <property type="match status" value="1"/>
</dbReference>
<feature type="domain" description="F-box associated beta-propeller type 3" evidence="1">
    <location>
        <begin position="79"/>
        <end position="242"/>
    </location>
</feature>
<evidence type="ECO:0000313" key="3">
    <source>
        <dbReference type="Proteomes" id="UP001291623"/>
    </source>
</evidence>
<sequence>MGDEIDDIEFAQQMLSLKERHNKYGEDKSRGMKQVEKSHQKIITLSNYPESIIFNILVKIPPRYIFKECHAIPPRRGDGKLQVINPATKFWFTIPKCPSGCLHEACCAALAFDSSTKQYKVIHVITDSYGFEIFNLSCADEHWERVSGPWEDLKSPVSINGRLLHWCVDSSEYFISMEVKEAKFRRTSLPTHGEVINKTKNYALSDTQMDVWILEHFRGKVWSKKHMIVAELTNYICPYICKSTRQNERTMPKLGKLVVVAGARNGEVLILQHKKNSSLYIYDTKSMVMKTFNDSSNMRNLVSFIPHKDNLF</sequence>
<dbReference type="PANTHER" id="PTHR31672">
    <property type="entry name" value="BNACNNG10540D PROTEIN"/>
    <property type="match status" value="1"/>
</dbReference>
<dbReference type="NCBIfam" id="TIGR01640">
    <property type="entry name" value="F_box_assoc_1"/>
    <property type="match status" value="1"/>
</dbReference>
<dbReference type="InterPro" id="IPR017451">
    <property type="entry name" value="F-box-assoc_interact_dom"/>
</dbReference>
<dbReference type="Pfam" id="PF08268">
    <property type="entry name" value="FBA_3"/>
    <property type="match status" value="1"/>
</dbReference>
<evidence type="ECO:0000259" key="1">
    <source>
        <dbReference type="Pfam" id="PF08268"/>
    </source>
</evidence>
<gene>
    <name evidence="2" type="ORF">RND71_021516</name>
</gene>
<dbReference type="EMBL" id="JAVYJV010000011">
    <property type="protein sequence ID" value="KAK4359287.1"/>
    <property type="molecule type" value="Genomic_DNA"/>
</dbReference>
<dbReference type="AlphaFoldDB" id="A0AAE1V8B5"/>
<organism evidence="2 3">
    <name type="scientific">Anisodus tanguticus</name>
    <dbReference type="NCBI Taxonomy" id="243964"/>
    <lineage>
        <taxon>Eukaryota</taxon>
        <taxon>Viridiplantae</taxon>
        <taxon>Streptophyta</taxon>
        <taxon>Embryophyta</taxon>
        <taxon>Tracheophyta</taxon>
        <taxon>Spermatophyta</taxon>
        <taxon>Magnoliopsida</taxon>
        <taxon>eudicotyledons</taxon>
        <taxon>Gunneridae</taxon>
        <taxon>Pentapetalae</taxon>
        <taxon>asterids</taxon>
        <taxon>lamiids</taxon>
        <taxon>Solanales</taxon>
        <taxon>Solanaceae</taxon>
        <taxon>Solanoideae</taxon>
        <taxon>Hyoscyameae</taxon>
        <taxon>Anisodus</taxon>
    </lineage>
</organism>
<dbReference type="InterPro" id="IPR013187">
    <property type="entry name" value="F-box-assoc_dom_typ3"/>
</dbReference>
<proteinExistence type="predicted"/>
<reference evidence="2" key="1">
    <citation type="submission" date="2023-12" db="EMBL/GenBank/DDBJ databases">
        <title>Genome assembly of Anisodus tanguticus.</title>
        <authorList>
            <person name="Wang Y.-J."/>
        </authorList>
    </citation>
    <scope>NUCLEOTIDE SEQUENCE</scope>
    <source>
        <strain evidence="2">KB-2021</strain>
        <tissue evidence="2">Leaf</tissue>
    </source>
</reference>
<name>A0AAE1V8B5_9SOLA</name>